<dbReference type="InterPro" id="IPR002885">
    <property type="entry name" value="PPR_rpt"/>
</dbReference>
<dbReference type="EMBL" id="JAJJMB010013564">
    <property type="protein sequence ID" value="KAI3867280.1"/>
    <property type="molecule type" value="Genomic_DNA"/>
</dbReference>
<comment type="similarity">
    <text evidence="1">Belongs to the PPR family. P subfamily.</text>
</comment>
<proteinExistence type="inferred from homology"/>
<keyword evidence="5" id="KW-1185">Reference proteome</keyword>
<reference evidence="4" key="1">
    <citation type="submission" date="2022-04" db="EMBL/GenBank/DDBJ databases">
        <title>A functionally conserved STORR gene fusion in Papaver species that diverged 16.8 million years ago.</title>
        <authorList>
            <person name="Catania T."/>
        </authorList>
    </citation>
    <scope>NUCLEOTIDE SEQUENCE</scope>
    <source>
        <strain evidence="4">S-188037</strain>
    </source>
</reference>
<evidence type="ECO:0000256" key="3">
    <source>
        <dbReference type="SAM" id="MobiDB-lite"/>
    </source>
</evidence>
<name>A0AAD4S7Q9_9MAGN</name>
<comment type="caution">
    <text evidence="4">The sequence shown here is derived from an EMBL/GenBank/DDBJ whole genome shotgun (WGS) entry which is preliminary data.</text>
</comment>
<evidence type="ECO:0000313" key="5">
    <source>
        <dbReference type="Proteomes" id="UP001202328"/>
    </source>
</evidence>
<dbReference type="Pfam" id="PF01535">
    <property type="entry name" value="PPR"/>
    <property type="match status" value="2"/>
</dbReference>
<dbReference type="PANTHER" id="PTHR45717">
    <property type="entry name" value="OS12G0527900 PROTEIN"/>
    <property type="match status" value="1"/>
</dbReference>
<dbReference type="AlphaFoldDB" id="A0AAD4S7Q9"/>
<evidence type="ECO:0000256" key="2">
    <source>
        <dbReference type="ARBA" id="ARBA00022737"/>
    </source>
</evidence>
<accession>A0AAD4S7Q9</accession>
<sequence length="442" mass="50999">MLNSFALSVYVDSDYVEKAEQLFKEIQDSGSPVSSSDYQNMIRLYKKFDKEKVKSMLLFMEENDVEMTLEICIELLVNDYVKWLVSRLKPCEKMVEAVEKSELAESMESDGFVLIPNHIRANMARRYISRKAGSFYKAEKIMKQMEGKEGWEENRVVCKLLLPLYADLGKADEVERIWKVYESFGRVDDYSAAISAFCIVRRVKKAEEIFEKSVKVRDEYLIQGLCRSHECLCSPFVRDSCGTLVKLCLAAGEVEKADSVLLLQKALEERGDLALLKEYSCSCYLDMDDSSLFKKSLLLCPIKREHPQIEIPDGSRNSARCKNCHMPYSKSYHTKSNILHQISPIQSNNLHHPQSYHRNFFTFLGFNSKSDTKSNNEEEQQQQDENLDDGFSEEDAVAKDDGYLKEVEVPDCWDSMGFCCEEEESNIQCKFRGFRVIQKKEA</sequence>
<evidence type="ECO:0008006" key="6">
    <source>
        <dbReference type="Google" id="ProtNLM"/>
    </source>
</evidence>
<evidence type="ECO:0000256" key="1">
    <source>
        <dbReference type="ARBA" id="ARBA00007626"/>
    </source>
</evidence>
<feature type="region of interest" description="Disordered" evidence="3">
    <location>
        <begin position="371"/>
        <end position="391"/>
    </location>
</feature>
<dbReference type="Proteomes" id="UP001202328">
    <property type="component" value="Unassembled WGS sequence"/>
</dbReference>
<dbReference type="GO" id="GO:0005739">
    <property type="term" value="C:mitochondrion"/>
    <property type="evidence" value="ECO:0007669"/>
    <property type="project" value="TreeGrafter"/>
</dbReference>
<keyword evidence="2" id="KW-0677">Repeat</keyword>
<dbReference type="GO" id="GO:0003729">
    <property type="term" value="F:mRNA binding"/>
    <property type="evidence" value="ECO:0007669"/>
    <property type="project" value="UniProtKB-ARBA"/>
</dbReference>
<dbReference type="PANTHER" id="PTHR45717:SF15">
    <property type="entry name" value="AGL218WP"/>
    <property type="match status" value="1"/>
</dbReference>
<evidence type="ECO:0000313" key="4">
    <source>
        <dbReference type="EMBL" id="KAI3867280.1"/>
    </source>
</evidence>
<organism evidence="4 5">
    <name type="scientific">Papaver atlanticum</name>
    <dbReference type="NCBI Taxonomy" id="357466"/>
    <lineage>
        <taxon>Eukaryota</taxon>
        <taxon>Viridiplantae</taxon>
        <taxon>Streptophyta</taxon>
        <taxon>Embryophyta</taxon>
        <taxon>Tracheophyta</taxon>
        <taxon>Spermatophyta</taxon>
        <taxon>Magnoliopsida</taxon>
        <taxon>Ranunculales</taxon>
        <taxon>Papaveraceae</taxon>
        <taxon>Papaveroideae</taxon>
        <taxon>Papaver</taxon>
    </lineage>
</organism>
<dbReference type="Gene3D" id="1.25.40.10">
    <property type="entry name" value="Tetratricopeptide repeat domain"/>
    <property type="match status" value="1"/>
</dbReference>
<feature type="compositionally biased region" description="Acidic residues" evidence="3">
    <location>
        <begin position="377"/>
        <end position="391"/>
    </location>
</feature>
<dbReference type="InterPro" id="IPR011990">
    <property type="entry name" value="TPR-like_helical_dom_sf"/>
</dbReference>
<gene>
    <name evidence="4" type="ORF">MKW98_001714</name>
</gene>
<protein>
    <recommendedName>
        <fullName evidence="6">Pentatricopeptide repeat-containing protein</fullName>
    </recommendedName>
</protein>